<dbReference type="SUPFAM" id="SSF53681">
    <property type="entry name" value="Aspartate/glutamate racemase"/>
    <property type="match status" value="2"/>
</dbReference>
<evidence type="ECO:0008006" key="4">
    <source>
        <dbReference type="Google" id="ProtNLM"/>
    </source>
</evidence>
<evidence type="ECO:0000313" key="3">
    <source>
        <dbReference type="Proteomes" id="UP001154282"/>
    </source>
</evidence>
<gene>
    <name evidence="2" type="ORF">LITE_LOCUS42696</name>
</gene>
<dbReference type="GO" id="GO:0047661">
    <property type="term" value="F:amino-acid racemase activity"/>
    <property type="evidence" value="ECO:0007669"/>
    <property type="project" value="InterPro"/>
</dbReference>
<dbReference type="Proteomes" id="UP001154282">
    <property type="component" value="Unassembled WGS sequence"/>
</dbReference>
<organism evidence="2 3">
    <name type="scientific">Linum tenue</name>
    <dbReference type="NCBI Taxonomy" id="586396"/>
    <lineage>
        <taxon>Eukaryota</taxon>
        <taxon>Viridiplantae</taxon>
        <taxon>Streptophyta</taxon>
        <taxon>Embryophyta</taxon>
        <taxon>Tracheophyta</taxon>
        <taxon>Spermatophyta</taxon>
        <taxon>Magnoliopsida</taxon>
        <taxon>eudicotyledons</taxon>
        <taxon>Gunneridae</taxon>
        <taxon>Pentapetalae</taxon>
        <taxon>rosids</taxon>
        <taxon>fabids</taxon>
        <taxon>Malpighiales</taxon>
        <taxon>Linaceae</taxon>
        <taxon>Linum</taxon>
    </lineage>
</organism>
<sequence length="302" mass="33159">MLDLAMYQNLGSSQFLICRMFLQPDMESRSSLLSRRIAGAGSSATRNQALHLPMSHRKNTVGIIAGVSVYSALTFLEKLAWMSSRESEDCPPFLLSYDPTLIGLRPNCSSPVIVDNLRGKRMFLEQSGVHCLVMPCHVSHHWYGEISEGCPLPFFHFGNCVAGELRDANLKPIVGGTAVRIGVLATYAVLEAGFYQEMLQKQGFEAVVPDKATVNHILIPGIEALSKGDMEGAQILLRIAIQILLVRGVNIVILASDEIQGILPDKDPLLKKCMIPVDALARAVLSWARLKGQMRADDHSSY</sequence>
<name>A0AAV0QBR5_9ROSI</name>
<dbReference type="PANTHER" id="PTHR21198:SF9">
    <property type="entry name" value="ASPARTATE RACEMASE"/>
    <property type="match status" value="1"/>
</dbReference>
<dbReference type="Gene3D" id="3.40.50.1860">
    <property type="match status" value="2"/>
</dbReference>
<evidence type="ECO:0000313" key="2">
    <source>
        <dbReference type="EMBL" id="CAI0543025.1"/>
    </source>
</evidence>
<evidence type="ECO:0000256" key="1">
    <source>
        <dbReference type="ARBA" id="ARBA00023235"/>
    </source>
</evidence>
<reference evidence="2" key="1">
    <citation type="submission" date="2022-08" db="EMBL/GenBank/DDBJ databases">
        <authorList>
            <person name="Gutierrez-Valencia J."/>
        </authorList>
    </citation>
    <scope>NUCLEOTIDE SEQUENCE</scope>
</reference>
<keyword evidence="1" id="KW-0413">Isomerase</keyword>
<accession>A0AAV0QBR5</accession>
<dbReference type="Pfam" id="PF01177">
    <property type="entry name" value="Asp_Glu_race"/>
    <property type="match status" value="1"/>
</dbReference>
<proteinExistence type="predicted"/>
<dbReference type="InterPro" id="IPR015942">
    <property type="entry name" value="Asp/Glu/hydantoin_racemase"/>
</dbReference>
<dbReference type="PANTHER" id="PTHR21198">
    <property type="entry name" value="GLUTAMATE RACEMASE"/>
    <property type="match status" value="1"/>
</dbReference>
<comment type="caution">
    <text evidence="2">The sequence shown here is derived from an EMBL/GenBank/DDBJ whole genome shotgun (WGS) entry which is preliminary data.</text>
</comment>
<dbReference type="AlphaFoldDB" id="A0AAV0QBR5"/>
<dbReference type="EMBL" id="CAMGYJ010000009">
    <property type="protein sequence ID" value="CAI0543025.1"/>
    <property type="molecule type" value="Genomic_DNA"/>
</dbReference>
<keyword evidence="3" id="KW-1185">Reference proteome</keyword>
<protein>
    <recommendedName>
        <fullName evidence="4">Aspartate racemase</fullName>
    </recommendedName>
</protein>
<dbReference type="InterPro" id="IPR001920">
    <property type="entry name" value="Asp/Glu_race"/>
</dbReference>